<dbReference type="OrthoDB" id="10465919at2759"/>
<feature type="domain" description="DNA methylase adenine-specific" evidence="9">
    <location>
        <begin position="2"/>
        <end position="60"/>
    </location>
</feature>
<proteinExistence type="predicted"/>
<dbReference type="Pfam" id="PF02384">
    <property type="entry name" value="N6_Mtase"/>
    <property type="match status" value="1"/>
</dbReference>
<evidence type="ECO:0000256" key="6">
    <source>
        <dbReference type="ARBA" id="ARBA00023125"/>
    </source>
</evidence>
<dbReference type="Gene3D" id="3.40.50.620">
    <property type="entry name" value="HUPs"/>
    <property type="match status" value="1"/>
</dbReference>
<evidence type="ECO:0000313" key="10">
    <source>
        <dbReference type="EMBL" id="CAG8667847.1"/>
    </source>
</evidence>
<reference evidence="10" key="1">
    <citation type="submission" date="2021-06" db="EMBL/GenBank/DDBJ databases">
        <authorList>
            <person name="Kallberg Y."/>
            <person name="Tangrot J."/>
            <person name="Rosling A."/>
        </authorList>
    </citation>
    <scope>NUCLEOTIDE SEQUENCE</scope>
    <source>
        <strain evidence="10">MT106</strain>
    </source>
</reference>
<evidence type="ECO:0000256" key="2">
    <source>
        <dbReference type="ARBA" id="ARBA00022741"/>
    </source>
</evidence>
<organism evidence="10 11">
    <name type="scientific">Ambispora gerdemannii</name>
    <dbReference type="NCBI Taxonomy" id="144530"/>
    <lineage>
        <taxon>Eukaryota</taxon>
        <taxon>Fungi</taxon>
        <taxon>Fungi incertae sedis</taxon>
        <taxon>Mucoromycota</taxon>
        <taxon>Glomeromycotina</taxon>
        <taxon>Glomeromycetes</taxon>
        <taxon>Archaeosporales</taxon>
        <taxon>Ambisporaceae</taxon>
        <taxon>Ambispora</taxon>
    </lineage>
</organism>
<evidence type="ECO:0000256" key="5">
    <source>
        <dbReference type="ARBA" id="ARBA00022917"/>
    </source>
</evidence>
<evidence type="ECO:0000313" key="11">
    <source>
        <dbReference type="Proteomes" id="UP000789831"/>
    </source>
</evidence>
<dbReference type="Proteomes" id="UP000789831">
    <property type="component" value="Unassembled WGS sequence"/>
</dbReference>
<comment type="caution">
    <text evidence="10">The sequence shown here is derived from an EMBL/GenBank/DDBJ whole genome shotgun (WGS) entry which is preliminary data.</text>
</comment>
<keyword evidence="5" id="KW-0648">Protein biosynthesis</keyword>
<dbReference type="SUPFAM" id="SSF53335">
    <property type="entry name" value="S-adenosyl-L-methionine-dependent methyltransferases"/>
    <property type="match status" value="1"/>
</dbReference>
<keyword evidence="6" id="KW-0238">DNA-binding</keyword>
<dbReference type="InterPro" id="IPR002300">
    <property type="entry name" value="aa-tRNA-synth_Ia"/>
</dbReference>
<protein>
    <submittedName>
        <fullName evidence="10">1358_t:CDS:1</fullName>
    </submittedName>
</protein>
<evidence type="ECO:0000256" key="1">
    <source>
        <dbReference type="ARBA" id="ARBA00022598"/>
    </source>
</evidence>
<dbReference type="InterPro" id="IPR029063">
    <property type="entry name" value="SAM-dependent_MTases_sf"/>
</dbReference>
<dbReference type="SUPFAM" id="SSF47323">
    <property type="entry name" value="Anticodon-binding domain of a subclass of class I aminoacyl-tRNA synthetases"/>
    <property type="match status" value="1"/>
</dbReference>
<evidence type="ECO:0000256" key="7">
    <source>
        <dbReference type="ARBA" id="ARBA00023146"/>
    </source>
</evidence>
<dbReference type="Gene3D" id="3.90.220.20">
    <property type="entry name" value="DNA methylase specificity domains"/>
    <property type="match status" value="2"/>
</dbReference>
<evidence type="ECO:0000256" key="4">
    <source>
        <dbReference type="ARBA" id="ARBA00022840"/>
    </source>
</evidence>
<dbReference type="Gene3D" id="3.40.50.150">
    <property type="entry name" value="Vaccinia Virus protein VP39"/>
    <property type="match status" value="1"/>
</dbReference>
<dbReference type="SUPFAM" id="SSF116734">
    <property type="entry name" value="DNA methylase specificity domain"/>
    <property type="match status" value="2"/>
</dbReference>
<evidence type="ECO:0000259" key="9">
    <source>
        <dbReference type="Pfam" id="PF02384"/>
    </source>
</evidence>
<keyword evidence="3" id="KW-0680">Restriction system</keyword>
<dbReference type="InterPro" id="IPR009080">
    <property type="entry name" value="tRNAsynth_Ia_anticodon-bd"/>
</dbReference>
<dbReference type="InterPro" id="IPR052021">
    <property type="entry name" value="Type-I_RS_S_subunit"/>
</dbReference>
<dbReference type="EMBL" id="CAJVPL010007125">
    <property type="protein sequence ID" value="CAG8667847.1"/>
    <property type="molecule type" value="Genomic_DNA"/>
</dbReference>
<feature type="domain" description="Aminoacyl-tRNA synthetase class Ia" evidence="8">
    <location>
        <begin position="447"/>
        <end position="485"/>
    </location>
</feature>
<dbReference type="InterPro" id="IPR014729">
    <property type="entry name" value="Rossmann-like_a/b/a_fold"/>
</dbReference>
<accession>A0A9N9HEI5</accession>
<feature type="non-terminal residue" evidence="10">
    <location>
        <position position="1"/>
    </location>
</feature>
<dbReference type="AlphaFoldDB" id="A0A9N9HEI5"/>
<keyword evidence="7" id="KW-0030">Aminoacyl-tRNA synthetase</keyword>
<evidence type="ECO:0000256" key="3">
    <source>
        <dbReference type="ARBA" id="ARBA00022747"/>
    </source>
</evidence>
<sequence>MAIVLPQGRFNNSTDEEIRKFIAARARIIAVVGLHPNTFKPHTGTKTSILFLQKWNDNPKTGELCPKLEDYPIFFAVSEKGGKDNSGKYIYVKDELGKPKIDGNGHLIIDNDLYNHALNDSNDSKELPDGVAEKFINNLERTFRIDADFYKPDVIEFLSLLSKKNAQSLTNYVKVSDGNHSKITEYLQDYPGVPYYRGKDINTDFFIENARPAYISESKYNQKQMIRSHFLSGDVLLSIKGTIGNLSFITDILKKSTGSRSIAALRPISEISSEYIAAFLRSKYGQVQLKRITRGTIQMEIILEDFDQIQLYPLGAAYVGKANLYNTPIRAICGSSLTLMRPIENLINPYYLLVFLNSSIGKLLTRRSLRGSVQQCIYPFDTKKVPIPLLEKSIQEQIEIAIREGEESFNKSLELLKIAKKAVEIAIEVNEEAANDFRRNNWPATLYVEAPYQQVLSHGFVVDEKGHKMSKSLGNVIDPEDITEQFEGLLKIISPILPFLAEEVYQNVPFYFGFAGQESIQLANYSLNLPVSSDTKEKSELISDFFLPLRQEIYQALEK</sequence>
<dbReference type="InterPro" id="IPR003356">
    <property type="entry name" value="DNA_methylase_A-5"/>
</dbReference>
<keyword evidence="4" id="KW-0067">ATP-binding</keyword>
<dbReference type="GO" id="GO:0008170">
    <property type="term" value="F:N-methyltransferase activity"/>
    <property type="evidence" value="ECO:0007669"/>
    <property type="project" value="InterPro"/>
</dbReference>
<dbReference type="PANTHER" id="PTHR30408">
    <property type="entry name" value="TYPE-1 RESTRICTION ENZYME ECOKI SPECIFICITY PROTEIN"/>
    <property type="match status" value="1"/>
</dbReference>
<gene>
    <name evidence="10" type="ORF">AGERDE_LOCUS12118</name>
</gene>
<dbReference type="GO" id="GO:0003677">
    <property type="term" value="F:DNA binding"/>
    <property type="evidence" value="ECO:0007669"/>
    <property type="project" value="UniProtKB-KW"/>
</dbReference>
<dbReference type="SUPFAM" id="SSF52374">
    <property type="entry name" value="Nucleotidylyl transferase"/>
    <property type="match status" value="1"/>
</dbReference>
<dbReference type="Pfam" id="PF00133">
    <property type="entry name" value="tRNA-synt_1"/>
    <property type="match status" value="1"/>
</dbReference>
<keyword evidence="2" id="KW-0547">Nucleotide-binding</keyword>
<dbReference type="InterPro" id="IPR044946">
    <property type="entry name" value="Restrct_endonuc_typeI_TRD_sf"/>
</dbReference>
<dbReference type="PANTHER" id="PTHR30408:SF12">
    <property type="entry name" value="TYPE I RESTRICTION ENZYME MJAVIII SPECIFICITY SUBUNIT"/>
    <property type="match status" value="1"/>
</dbReference>
<dbReference type="GO" id="GO:0009307">
    <property type="term" value="P:DNA restriction-modification system"/>
    <property type="evidence" value="ECO:0007669"/>
    <property type="project" value="UniProtKB-KW"/>
</dbReference>
<dbReference type="GO" id="GO:0005524">
    <property type="term" value="F:ATP binding"/>
    <property type="evidence" value="ECO:0007669"/>
    <property type="project" value="UniProtKB-KW"/>
</dbReference>
<keyword evidence="11" id="KW-1185">Reference proteome</keyword>
<dbReference type="GO" id="GO:0006418">
    <property type="term" value="P:tRNA aminoacylation for protein translation"/>
    <property type="evidence" value="ECO:0007669"/>
    <property type="project" value="InterPro"/>
</dbReference>
<evidence type="ECO:0000259" key="8">
    <source>
        <dbReference type="Pfam" id="PF00133"/>
    </source>
</evidence>
<dbReference type="Gene3D" id="1.10.730.20">
    <property type="match status" value="1"/>
</dbReference>
<keyword evidence="1" id="KW-0436">Ligase</keyword>
<dbReference type="GO" id="GO:0004812">
    <property type="term" value="F:aminoacyl-tRNA ligase activity"/>
    <property type="evidence" value="ECO:0007669"/>
    <property type="project" value="UniProtKB-KW"/>
</dbReference>
<name>A0A9N9HEI5_9GLOM</name>